<dbReference type="EMBL" id="OE841280">
    <property type="protein sequence ID" value="CAD7595128.1"/>
    <property type="molecule type" value="Genomic_DNA"/>
</dbReference>
<name>A0A7R9PLU8_TIMGE</name>
<evidence type="ECO:0000313" key="1">
    <source>
        <dbReference type="EMBL" id="CAD7595128.1"/>
    </source>
</evidence>
<accession>A0A7R9PLU8</accession>
<protein>
    <submittedName>
        <fullName evidence="1">Uncharacterized protein</fullName>
    </submittedName>
</protein>
<sequence>MMPVANAELTRRVERIPTLANMLRHQYLGHTRSALSVMWKMEVRLYQVMLMVVMARTAMYAGGYKQPFPRPLPFPGSYLRNLRDTIKQNSLTLLLKVMYKYETRKPLEHERSSYGGELYDRQGGRNVLTSSDCT</sequence>
<reference evidence="1" key="1">
    <citation type="submission" date="2020-11" db="EMBL/GenBank/DDBJ databases">
        <authorList>
            <person name="Tran Van P."/>
        </authorList>
    </citation>
    <scope>NUCLEOTIDE SEQUENCE</scope>
</reference>
<dbReference type="AlphaFoldDB" id="A0A7R9PLU8"/>
<gene>
    <name evidence="1" type="ORF">TGEB3V08_LOCUS5914</name>
</gene>
<organism evidence="1">
    <name type="scientific">Timema genevievae</name>
    <name type="common">Walking stick</name>
    <dbReference type="NCBI Taxonomy" id="629358"/>
    <lineage>
        <taxon>Eukaryota</taxon>
        <taxon>Metazoa</taxon>
        <taxon>Ecdysozoa</taxon>
        <taxon>Arthropoda</taxon>
        <taxon>Hexapoda</taxon>
        <taxon>Insecta</taxon>
        <taxon>Pterygota</taxon>
        <taxon>Neoptera</taxon>
        <taxon>Polyneoptera</taxon>
        <taxon>Phasmatodea</taxon>
        <taxon>Timematodea</taxon>
        <taxon>Timematoidea</taxon>
        <taxon>Timematidae</taxon>
        <taxon>Timema</taxon>
    </lineage>
</organism>
<proteinExistence type="predicted"/>